<protein>
    <submittedName>
        <fullName evidence="2">Uncharacterized protein</fullName>
    </submittedName>
</protein>
<comment type="caution">
    <text evidence="2">The sequence shown here is derived from an EMBL/GenBank/DDBJ whole genome shotgun (WGS) entry which is preliminary data.</text>
</comment>
<gene>
    <name evidence="2" type="ORF">GCM10020369_14480</name>
</gene>
<feature type="region of interest" description="Disordered" evidence="1">
    <location>
        <begin position="1"/>
        <end position="56"/>
    </location>
</feature>
<sequence length="187" mass="20014">MSRPQSAYPQQAGRRPADSSRAPSGYRDYPGADDRDPPGRYPGSGSGGPGAPRRSKRTVVLATAAAAVVGGSVLGLAGAEWYTSRNAEPETAPVRSMNEIADKIGCKPADVHKNSEFQQAACVMGDKRMTILTFISNQKMYDWIKEAEGYGGAYLVGTQWLVTSSKAETLDPLVDELGGEIMLDSHY</sequence>
<reference evidence="3" key="1">
    <citation type="journal article" date="2019" name="Int. J. Syst. Evol. Microbiol.">
        <title>The Global Catalogue of Microorganisms (GCM) 10K type strain sequencing project: providing services to taxonomists for standard genome sequencing and annotation.</title>
        <authorList>
            <consortium name="The Broad Institute Genomics Platform"/>
            <consortium name="The Broad Institute Genome Sequencing Center for Infectious Disease"/>
            <person name="Wu L."/>
            <person name="Ma J."/>
        </authorList>
    </citation>
    <scope>NUCLEOTIDE SEQUENCE [LARGE SCALE GENOMIC DNA]</scope>
    <source>
        <strain evidence="3">JCM 9458</strain>
    </source>
</reference>
<keyword evidence="3" id="KW-1185">Reference proteome</keyword>
<evidence type="ECO:0000313" key="3">
    <source>
        <dbReference type="Proteomes" id="UP001501676"/>
    </source>
</evidence>
<evidence type="ECO:0000256" key="1">
    <source>
        <dbReference type="SAM" id="MobiDB-lite"/>
    </source>
</evidence>
<dbReference type="RefSeq" id="WP_345727206.1">
    <property type="nucleotide sequence ID" value="NZ_BAAAYN010000008.1"/>
</dbReference>
<organism evidence="2 3">
    <name type="scientific">Cryptosporangium minutisporangium</name>
    <dbReference type="NCBI Taxonomy" id="113569"/>
    <lineage>
        <taxon>Bacteria</taxon>
        <taxon>Bacillati</taxon>
        <taxon>Actinomycetota</taxon>
        <taxon>Actinomycetes</taxon>
        <taxon>Cryptosporangiales</taxon>
        <taxon>Cryptosporangiaceae</taxon>
        <taxon>Cryptosporangium</taxon>
    </lineage>
</organism>
<accession>A0ABP6SU52</accession>
<dbReference type="EMBL" id="BAAAYN010000008">
    <property type="protein sequence ID" value="GAA3384510.1"/>
    <property type="molecule type" value="Genomic_DNA"/>
</dbReference>
<proteinExistence type="predicted"/>
<name>A0ABP6SU52_9ACTN</name>
<evidence type="ECO:0000313" key="2">
    <source>
        <dbReference type="EMBL" id="GAA3384510.1"/>
    </source>
</evidence>
<dbReference type="Proteomes" id="UP001501676">
    <property type="component" value="Unassembled WGS sequence"/>
</dbReference>